<dbReference type="InterPro" id="IPR011990">
    <property type="entry name" value="TPR-like_helical_dom_sf"/>
</dbReference>
<evidence type="ECO:0000313" key="7">
    <source>
        <dbReference type="EMBL" id="MFC6237723.1"/>
    </source>
</evidence>
<keyword evidence="5" id="KW-0676">Redox-active center</keyword>
<evidence type="ECO:0000256" key="1">
    <source>
        <dbReference type="ARBA" id="ARBA00008987"/>
    </source>
</evidence>
<dbReference type="Proteomes" id="UP001596138">
    <property type="component" value="Unassembled WGS sequence"/>
</dbReference>
<dbReference type="SUPFAM" id="SSF52833">
    <property type="entry name" value="Thioredoxin-like"/>
    <property type="match status" value="1"/>
</dbReference>
<evidence type="ECO:0000256" key="5">
    <source>
        <dbReference type="ARBA" id="ARBA00023284"/>
    </source>
</evidence>
<accession>A0ABW1SZ31</accession>
<evidence type="ECO:0000313" key="8">
    <source>
        <dbReference type="Proteomes" id="UP001596138"/>
    </source>
</evidence>
<dbReference type="PANTHER" id="PTHR45663:SF11">
    <property type="entry name" value="GEO12009P1"/>
    <property type="match status" value="1"/>
</dbReference>
<reference evidence="8" key="1">
    <citation type="journal article" date="2019" name="Int. J. Syst. Evol. Microbiol.">
        <title>The Global Catalogue of Microorganisms (GCM) 10K type strain sequencing project: providing services to taxonomists for standard genome sequencing and annotation.</title>
        <authorList>
            <consortium name="The Broad Institute Genomics Platform"/>
            <consortium name="The Broad Institute Genome Sequencing Center for Infectious Disease"/>
            <person name="Wu L."/>
            <person name="Ma J."/>
        </authorList>
    </citation>
    <scope>NUCLEOTIDE SEQUENCE [LARGE SCALE GENOMIC DNA]</scope>
    <source>
        <strain evidence="8">CGMCC 4.7317</strain>
    </source>
</reference>
<keyword evidence="3" id="KW-0249">Electron transport</keyword>
<name>A0ABW1SZ31_9ACTN</name>
<dbReference type="PANTHER" id="PTHR45663">
    <property type="entry name" value="GEO12009P1"/>
    <property type="match status" value="1"/>
</dbReference>
<dbReference type="RefSeq" id="WP_386765284.1">
    <property type="nucleotide sequence ID" value="NZ_JBHSTI010000008.1"/>
</dbReference>
<dbReference type="PROSITE" id="PS00194">
    <property type="entry name" value="THIOREDOXIN_1"/>
    <property type="match status" value="1"/>
</dbReference>
<comment type="similarity">
    <text evidence="1">Belongs to the thioredoxin family.</text>
</comment>
<dbReference type="Gene3D" id="3.40.30.10">
    <property type="entry name" value="Glutaredoxin"/>
    <property type="match status" value="1"/>
</dbReference>
<dbReference type="InterPro" id="IPR013766">
    <property type="entry name" value="Thioredoxin_domain"/>
</dbReference>
<evidence type="ECO:0000256" key="4">
    <source>
        <dbReference type="ARBA" id="ARBA00023157"/>
    </source>
</evidence>
<dbReference type="Gene3D" id="1.25.40.10">
    <property type="entry name" value="Tetratricopeptide repeat domain"/>
    <property type="match status" value="1"/>
</dbReference>
<dbReference type="InterPro" id="IPR017937">
    <property type="entry name" value="Thioredoxin_CS"/>
</dbReference>
<dbReference type="CDD" id="cd02956">
    <property type="entry name" value="ybbN"/>
    <property type="match status" value="1"/>
</dbReference>
<dbReference type="Pfam" id="PF14561">
    <property type="entry name" value="TPR_20"/>
    <property type="match status" value="1"/>
</dbReference>
<evidence type="ECO:0000256" key="3">
    <source>
        <dbReference type="ARBA" id="ARBA00022982"/>
    </source>
</evidence>
<protein>
    <submittedName>
        <fullName evidence="7">Tetratricopeptide repeat protein</fullName>
    </submittedName>
</protein>
<proteinExistence type="inferred from homology"/>
<comment type="caution">
    <text evidence="7">The sequence shown here is derived from an EMBL/GenBank/DDBJ whole genome shotgun (WGS) entry which is preliminary data.</text>
</comment>
<organism evidence="7 8">
    <name type="scientific">Longivirga aurantiaca</name>
    <dbReference type="NCBI Taxonomy" id="1837743"/>
    <lineage>
        <taxon>Bacteria</taxon>
        <taxon>Bacillati</taxon>
        <taxon>Actinomycetota</taxon>
        <taxon>Actinomycetes</taxon>
        <taxon>Sporichthyales</taxon>
        <taxon>Sporichthyaceae</taxon>
        <taxon>Longivirga</taxon>
    </lineage>
</organism>
<evidence type="ECO:0000259" key="6">
    <source>
        <dbReference type="PROSITE" id="PS51352"/>
    </source>
</evidence>
<feature type="domain" description="Thioredoxin" evidence="6">
    <location>
        <begin position="37"/>
        <end position="153"/>
    </location>
</feature>
<evidence type="ECO:0000256" key="2">
    <source>
        <dbReference type="ARBA" id="ARBA00022448"/>
    </source>
</evidence>
<sequence>MSTPNPAARVPLRGAVDLAAVAAAREAQAKAEERLAQQGGAPTSSALVLDVDEAGFQEVVDLSFRVPVVIDFWATWCEPCKALSPILERLALQDAGRWVLVKVDVDANPRIGQAFQVQSIPAIFAIVKGQPVPLFQGALPEPEVRQYLDELMRVAEANGVTGRIDPEGAVEGDAETVLDDEPVGDPRFDAAYDAIENGDWDAAEAAYQAVLSQTPADVDAKAGLAQVALLRRTEGADPETALAAAEAAPDSLEAQALAADLELLTGRVDESFDRIIALVRRTSGDERAAARDHLLGLFLLVGDDPRVTRARAALASALF</sequence>
<dbReference type="PROSITE" id="PS51352">
    <property type="entry name" value="THIOREDOXIN_2"/>
    <property type="match status" value="1"/>
</dbReference>
<keyword evidence="8" id="KW-1185">Reference proteome</keyword>
<gene>
    <name evidence="7" type="ORF">ACFQGU_07520</name>
</gene>
<keyword evidence="2" id="KW-0813">Transport</keyword>
<dbReference type="InterPro" id="IPR036249">
    <property type="entry name" value="Thioredoxin-like_sf"/>
</dbReference>
<keyword evidence="4" id="KW-1015">Disulfide bond</keyword>
<dbReference type="EMBL" id="JBHSTI010000008">
    <property type="protein sequence ID" value="MFC6237723.1"/>
    <property type="molecule type" value="Genomic_DNA"/>
</dbReference>
<dbReference type="Pfam" id="PF00085">
    <property type="entry name" value="Thioredoxin"/>
    <property type="match status" value="1"/>
</dbReference>